<dbReference type="Pfam" id="PF14492">
    <property type="entry name" value="EFG_III"/>
    <property type="match status" value="1"/>
</dbReference>
<dbReference type="SUPFAM" id="SSF54211">
    <property type="entry name" value="Ribosomal protein S5 domain 2-like"/>
    <property type="match status" value="1"/>
</dbReference>
<organism evidence="13 14">
    <name type="scientific">Chondrus crispus</name>
    <name type="common">Carrageen Irish moss</name>
    <name type="synonym">Polymorpha crispa</name>
    <dbReference type="NCBI Taxonomy" id="2769"/>
    <lineage>
        <taxon>Eukaryota</taxon>
        <taxon>Rhodophyta</taxon>
        <taxon>Florideophyceae</taxon>
        <taxon>Rhodymeniophycidae</taxon>
        <taxon>Gigartinales</taxon>
        <taxon>Gigartinaceae</taxon>
        <taxon>Chondrus</taxon>
    </lineage>
</organism>
<evidence type="ECO:0000256" key="2">
    <source>
        <dbReference type="ARBA" id="ARBA00018774"/>
    </source>
</evidence>
<dbReference type="Gene3D" id="3.40.50.300">
    <property type="entry name" value="P-loop containing nucleotide triphosphate hydrolases"/>
    <property type="match status" value="1"/>
</dbReference>
<dbReference type="Pfam" id="PF00679">
    <property type="entry name" value="EFG_C"/>
    <property type="match status" value="1"/>
</dbReference>
<evidence type="ECO:0000256" key="4">
    <source>
        <dbReference type="ARBA" id="ARBA00022728"/>
    </source>
</evidence>
<dbReference type="OrthoDB" id="364892at2759"/>
<dbReference type="GeneID" id="17317952"/>
<dbReference type="KEGG" id="ccp:CHC_T00009253001"/>
<keyword evidence="7" id="KW-0508">mRNA splicing</keyword>
<feature type="domain" description="Tr-type G" evidence="12">
    <location>
        <begin position="148"/>
        <end position="349"/>
    </location>
</feature>
<sequence>MDVEELYDEFGNYIGPEESESDSGSLQLPERHSEPTTTAGVQADTSSPVKAPGTGLERLNQNSTGGGENGDSNAIVLAEDKQYYPSAEEVFGPDTEVLIEEEDAQPISEPIIAPIVEPSSGLHESKESIPPAKYSRAYLTNAVLPNCSRVRNIAVVGHLHHGKTAFADMLFEATHEMPWGKLDDRSLPVRYMDTRRDEQSLAISIKTTLSTFLLQNFKEKSYAFNVVDTPGHVNFLDEAIAGMTMVDGVVVVVDVAEGIMMGAEILMKKAAVLKLDIVLIISKLDRLPLELRLPPAHAYHKIRHIIDCANDIIEPYGLPELSPAAGNVAFASSVERVCFTLEQYAQTYIAANGGSSRFPLLPSQLATRFWGDKYYDKGKRRFTDKNPGGDVRRSFVEFVLEPFYKLHTAVVSSDADDLADFLNRNSLIGDEKGFATGKCLGSARNKRLDVNKKPLLKSIVGSAFGWGNMAGFVEMVTQHISSPEQTGIRKIDVMSRSADLDMGEATVGKKDWVGAIEDCLSSPSAPLTAYVGKLVPDEKGHHFDCMLRVLSGTLRVGQKVRVLGDTYDKTENAEDQAVAVVTAVFISCARFKIEVNDAKAGQLVLVRGIDQTVFTSATVVSASDSECQEAYALRSLRDFLPAASTKVAIEPLRPSDLPKMVASLQQCVKSFPGLVSKVEESGEHTIVGSGELYLDCALRDLREAYGKVDIKISDPVVPFAETVTEMSALQCYGKTPNKHNKLVMVAEPLESSILDGLESGKLEKSGNSSMLLRELGWDALAARSLWTFGPDIARGPNALLNDVLIQETRRESDDVRESIVRGFCWAMQEGPLTDEPVRGVKMRLLDASIASREFLRSPAQIIPTCRRVAYSSILTANPRLMEPVYRTEIICGSAALSAAYMLVGRRRGVVLEESEVAGAPLMRLMVDMPVLDSFGFETDLRVLTQGGAFCMQVFDHWGVVPGDPLDKTVELRPLEPSGRRELARECMLKTRRRKGMGDEVSLTKYFDDPLLAELAKDNEELRQLL</sequence>
<keyword evidence="6" id="KW-0342">GTP-binding</keyword>
<comment type="subcellular location">
    <subcellularLocation>
        <location evidence="1">Nucleus</location>
    </subcellularLocation>
</comment>
<dbReference type="PRINTS" id="PR00315">
    <property type="entry name" value="ELONGATNFCT"/>
</dbReference>
<dbReference type="InterPro" id="IPR000795">
    <property type="entry name" value="T_Tr_GTP-bd_dom"/>
</dbReference>
<dbReference type="EMBL" id="HG002094">
    <property type="protein sequence ID" value="CDF39943.1"/>
    <property type="molecule type" value="Genomic_DNA"/>
</dbReference>
<dbReference type="RefSeq" id="XP_005710237.1">
    <property type="nucleotide sequence ID" value="XM_005710180.1"/>
</dbReference>
<feature type="compositionally biased region" description="Polar residues" evidence="11">
    <location>
        <begin position="35"/>
        <end position="48"/>
    </location>
</feature>
<keyword evidence="13" id="KW-0648">Protein biosynthesis</keyword>
<dbReference type="GO" id="GO:0000398">
    <property type="term" value="P:mRNA splicing, via spliceosome"/>
    <property type="evidence" value="ECO:0007669"/>
    <property type="project" value="TreeGrafter"/>
</dbReference>
<dbReference type="Pfam" id="PF16004">
    <property type="entry name" value="EFTUD2"/>
    <property type="match status" value="1"/>
</dbReference>
<dbReference type="FunFam" id="3.30.70.870:FF:000002">
    <property type="entry name" value="Translation elongation factor 2"/>
    <property type="match status" value="1"/>
</dbReference>
<keyword evidence="13" id="KW-0251">Elongation factor</keyword>
<dbReference type="Gene3D" id="3.30.230.10">
    <property type="match status" value="1"/>
</dbReference>
<dbReference type="SMART" id="SM00838">
    <property type="entry name" value="EFG_C"/>
    <property type="match status" value="1"/>
</dbReference>
<dbReference type="InterPro" id="IPR020568">
    <property type="entry name" value="Ribosomal_Su5_D2-typ_SF"/>
</dbReference>
<dbReference type="FunFam" id="3.40.50.300:FF:000646">
    <property type="entry name" value="U5 small nuclear ribonucleoprotein component"/>
    <property type="match status" value="1"/>
</dbReference>
<dbReference type="SUPFAM" id="SSF52540">
    <property type="entry name" value="P-loop containing nucleoside triphosphate hydrolases"/>
    <property type="match status" value="1"/>
</dbReference>
<evidence type="ECO:0000256" key="6">
    <source>
        <dbReference type="ARBA" id="ARBA00023134"/>
    </source>
</evidence>
<dbReference type="InterPro" id="IPR027417">
    <property type="entry name" value="P-loop_NTPase"/>
</dbReference>
<protein>
    <recommendedName>
        <fullName evidence="2">116 kDa U5 small nuclear ribonucleoprotein component</fullName>
    </recommendedName>
    <alternativeName>
        <fullName evidence="9">U5 snRNP-specific protein, 116 kDa</fullName>
    </alternativeName>
</protein>
<dbReference type="Gene3D" id="3.30.70.240">
    <property type="match status" value="1"/>
</dbReference>
<keyword evidence="4" id="KW-0747">Spliceosome</keyword>
<accession>R7QQB1</accession>
<dbReference type="GO" id="GO:0005829">
    <property type="term" value="C:cytosol"/>
    <property type="evidence" value="ECO:0007669"/>
    <property type="project" value="TreeGrafter"/>
</dbReference>
<dbReference type="PROSITE" id="PS51722">
    <property type="entry name" value="G_TR_2"/>
    <property type="match status" value="1"/>
</dbReference>
<dbReference type="GO" id="GO:0046540">
    <property type="term" value="C:U4/U6 x U5 tri-snRNP complex"/>
    <property type="evidence" value="ECO:0007669"/>
    <property type="project" value="TreeGrafter"/>
</dbReference>
<dbReference type="InterPro" id="IPR035647">
    <property type="entry name" value="EFG_III/V"/>
</dbReference>
<evidence type="ECO:0000313" key="13">
    <source>
        <dbReference type="EMBL" id="CDF39943.1"/>
    </source>
</evidence>
<dbReference type="STRING" id="2769.R7QQB1"/>
<evidence type="ECO:0000256" key="3">
    <source>
        <dbReference type="ARBA" id="ARBA00022664"/>
    </source>
</evidence>
<keyword evidence="14" id="KW-1185">Reference proteome</keyword>
<evidence type="ECO:0000256" key="8">
    <source>
        <dbReference type="ARBA" id="ARBA00023242"/>
    </source>
</evidence>
<dbReference type="GO" id="GO:0003924">
    <property type="term" value="F:GTPase activity"/>
    <property type="evidence" value="ECO:0007669"/>
    <property type="project" value="InterPro"/>
</dbReference>
<dbReference type="Proteomes" id="UP000012073">
    <property type="component" value="Unassembled WGS sequence"/>
</dbReference>
<proteinExistence type="predicted"/>
<dbReference type="InterPro" id="IPR005517">
    <property type="entry name" value="Transl_elong_EFG/EF2_IV"/>
</dbReference>
<dbReference type="Pfam" id="PF00009">
    <property type="entry name" value="GTP_EFTU"/>
    <property type="match status" value="1"/>
</dbReference>
<gene>
    <name evidence="13" type="ORF">CHC_T00009253001</name>
</gene>
<dbReference type="AlphaFoldDB" id="R7QQB1"/>
<comment type="function">
    <text evidence="10">Required for pre-mRNA splicing as component of the spliceosome, including pre-catalytic, catalytic and post-catalytic spliceosomal complexes. Component of the U5 snRNP and the U4/U6-U5 tri-snRNP complex, a building block of the spliceosome. As a component of the minor spliceosome, involved in the splicing of U12-type introns in pre-mRNAs.</text>
</comment>
<dbReference type="Pfam" id="PF03144">
    <property type="entry name" value="GTP_EFTU_D2"/>
    <property type="match status" value="1"/>
</dbReference>
<dbReference type="SUPFAM" id="SSF50447">
    <property type="entry name" value="Translation proteins"/>
    <property type="match status" value="1"/>
</dbReference>
<dbReference type="InterPro" id="IPR004161">
    <property type="entry name" value="EFTu-like_2"/>
</dbReference>
<dbReference type="Pfam" id="PF03764">
    <property type="entry name" value="EFG_IV"/>
    <property type="match status" value="1"/>
</dbReference>
<dbReference type="PANTHER" id="PTHR42908:SF6">
    <property type="entry name" value="116 KDA U5 SMALL NUCLEAR RIBONUCLEOPROTEIN COMPONENT"/>
    <property type="match status" value="1"/>
</dbReference>
<dbReference type="CDD" id="cd01683">
    <property type="entry name" value="EF2_IV_snRNP"/>
    <property type="match status" value="1"/>
</dbReference>
<feature type="region of interest" description="Disordered" evidence="11">
    <location>
        <begin position="1"/>
        <end position="72"/>
    </location>
</feature>
<evidence type="ECO:0000256" key="11">
    <source>
        <dbReference type="SAM" id="MobiDB-lite"/>
    </source>
</evidence>
<dbReference type="OMA" id="YIFRPIR"/>
<dbReference type="Gramene" id="CDF39943">
    <property type="protein sequence ID" value="CDF39943"/>
    <property type="gene ID" value="CHC_T00009253001"/>
</dbReference>
<evidence type="ECO:0000313" key="14">
    <source>
        <dbReference type="Proteomes" id="UP000012073"/>
    </source>
</evidence>
<dbReference type="SMART" id="SM00889">
    <property type="entry name" value="EFG_IV"/>
    <property type="match status" value="1"/>
</dbReference>
<dbReference type="Gene3D" id="2.40.30.10">
    <property type="entry name" value="Translation factors"/>
    <property type="match status" value="1"/>
</dbReference>
<evidence type="ECO:0000256" key="9">
    <source>
        <dbReference type="ARBA" id="ARBA00031432"/>
    </source>
</evidence>
<dbReference type="InterPro" id="IPR014721">
    <property type="entry name" value="Ribsml_uS5_D2-typ_fold_subgr"/>
</dbReference>
<evidence type="ECO:0000256" key="1">
    <source>
        <dbReference type="ARBA" id="ARBA00004123"/>
    </source>
</evidence>
<dbReference type="GO" id="GO:0030623">
    <property type="term" value="F:U5 snRNA binding"/>
    <property type="evidence" value="ECO:0007669"/>
    <property type="project" value="TreeGrafter"/>
</dbReference>
<dbReference type="GO" id="GO:0003746">
    <property type="term" value="F:translation elongation factor activity"/>
    <property type="evidence" value="ECO:0007669"/>
    <property type="project" value="UniProtKB-KW"/>
</dbReference>
<evidence type="ECO:0000256" key="7">
    <source>
        <dbReference type="ARBA" id="ARBA00023187"/>
    </source>
</evidence>
<evidence type="ECO:0000256" key="10">
    <source>
        <dbReference type="ARBA" id="ARBA00045974"/>
    </source>
</evidence>
<dbReference type="SUPFAM" id="SSF54980">
    <property type="entry name" value="EF-G C-terminal domain-like"/>
    <property type="match status" value="2"/>
</dbReference>
<dbReference type="PANTHER" id="PTHR42908">
    <property type="entry name" value="TRANSLATION ELONGATION FACTOR-RELATED"/>
    <property type="match status" value="1"/>
</dbReference>
<keyword evidence="5" id="KW-0547">Nucleotide-binding</keyword>
<keyword evidence="3" id="KW-0507">mRNA processing</keyword>
<dbReference type="InterPro" id="IPR031950">
    <property type="entry name" value="EFTUD2_N"/>
</dbReference>
<dbReference type="GO" id="GO:0071007">
    <property type="term" value="C:U2-type catalytic step 2 spliceosome"/>
    <property type="evidence" value="ECO:0007669"/>
    <property type="project" value="TreeGrafter"/>
</dbReference>
<evidence type="ECO:0000259" key="12">
    <source>
        <dbReference type="PROSITE" id="PS51722"/>
    </source>
</evidence>
<evidence type="ECO:0000256" key="5">
    <source>
        <dbReference type="ARBA" id="ARBA00022741"/>
    </source>
</evidence>
<dbReference type="InterPro" id="IPR000640">
    <property type="entry name" value="EFG_V-like"/>
</dbReference>
<dbReference type="Gene3D" id="3.30.70.870">
    <property type="entry name" value="Elongation Factor G (Translational Gtpase), domain 3"/>
    <property type="match status" value="1"/>
</dbReference>
<reference evidence="14" key="1">
    <citation type="journal article" date="2013" name="Proc. Natl. Acad. Sci. U.S.A.">
        <title>Genome structure and metabolic features in the red seaweed Chondrus crispus shed light on evolution of the Archaeplastida.</title>
        <authorList>
            <person name="Collen J."/>
            <person name="Porcel B."/>
            <person name="Carre W."/>
            <person name="Ball S.G."/>
            <person name="Chaparro C."/>
            <person name="Tonon T."/>
            <person name="Barbeyron T."/>
            <person name="Michel G."/>
            <person name="Noel B."/>
            <person name="Valentin K."/>
            <person name="Elias M."/>
            <person name="Artiguenave F."/>
            <person name="Arun A."/>
            <person name="Aury J.M."/>
            <person name="Barbosa-Neto J.F."/>
            <person name="Bothwell J.H."/>
            <person name="Bouget F.Y."/>
            <person name="Brillet L."/>
            <person name="Cabello-Hurtado F."/>
            <person name="Capella-Gutierrez S."/>
            <person name="Charrier B."/>
            <person name="Cladiere L."/>
            <person name="Cock J.M."/>
            <person name="Coelho S.M."/>
            <person name="Colleoni C."/>
            <person name="Czjzek M."/>
            <person name="Da Silva C."/>
            <person name="Delage L."/>
            <person name="Denoeud F."/>
            <person name="Deschamps P."/>
            <person name="Dittami S.M."/>
            <person name="Gabaldon T."/>
            <person name="Gachon C.M."/>
            <person name="Groisillier A."/>
            <person name="Herve C."/>
            <person name="Jabbari K."/>
            <person name="Katinka M."/>
            <person name="Kloareg B."/>
            <person name="Kowalczyk N."/>
            <person name="Labadie K."/>
            <person name="Leblanc C."/>
            <person name="Lopez P.J."/>
            <person name="McLachlan D.H."/>
            <person name="Meslet-Cladiere L."/>
            <person name="Moustafa A."/>
            <person name="Nehr Z."/>
            <person name="Nyvall Collen P."/>
            <person name="Panaud O."/>
            <person name="Partensky F."/>
            <person name="Poulain J."/>
            <person name="Rensing S.A."/>
            <person name="Rousvoal S."/>
            <person name="Samson G."/>
            <person name="Symeonidi A."/>
            <person name="Weissenbach J."/>
            <person name="Zambounis A."/>
            <person name="Wincker P."/>
            <person name="Boyen C."/>
        </authorList>
    </citation>
    <scope>NUCLEOTIDE SEQUENCE [LARGE SCALE GENOMIC DNA]</scope>
    <source>
        <strain evidence="14">cv. Stackhouse</strain>
    </source>
</reference>
<dbReference type="GO" id="GO:0005525">
    <property type="term" value="F:GTP binding"/>
    <property type="evidence" value="ECO:0007669"/>
    <property type="project" value="UniProtKB-KW"/>
</dbReference>
<name>R7QQB1_CHOCR</name>
<dbReference type="InterPro" id="IPR041095">
    <property type="entry name" value="EFG_II"/>
</dbReference>
<dbReference type="InterPro" id="IPR009000">
    <property type="entry name" value="Transl_B-barrel_sf"/>
</dbReference>
<keyword evidence="8" id="KW-0539">Nucleus</keyword>